<dbReference type="Proteomes" id="UP001611383">
    <property type="component" value="Chromosome"/>
</dbReference>
<dbReference type="EMBL" id="CP043494">
    <property type="protein sequence ID" value="WNG46895.1"/>
    <property type="molecule type" value="Genomic_DNA"/>
</dbReference>
<dbReference type="Pfam" id="PF00550">
    <property type="entry name" value="PP-binding"/>
    <property type="match status" value="2"/>
</dbReference>
<dbReference type="InterPro" id="IPR006162">
    <property type="entry name" value="Ppantetheine_attach_site"/>
</dbReference>
<dbReference type="SMART" id="SM00827">
    <property type="entry name" value="PKS_AT"/>
    <property type="match status" value="1"/>
</dbReference>
<evidence type="ECO:0000259" key="9">
    <source>
        <dbReference type="PROSITE" id="PS52004"/>
    </source>
</evidence>
<dbReference type="Pfam" id="PF00501">
    <property type="entry name" value="AMP-binding"/>
    <property type="match status" value="1"/>
</dbReference>
<dbReference type="Pfam" id="PF21089">
    <property type="entry name" value="PKS_DH_N"/>
    <property type="match status" value="1"/>
</dbReference>
<keyword evidence="4" id="KW-0808">Transferase</keyword>
<evidence type="ECO:0000259" key="8">
    <source>
        <dbReference type="PROSITE" id="PS50075"/>
    </source>
</evidence>
<dbReference type="PROSITE" id="PS00012">
    <property type="entry name" value="PHOSPHOPANTETHEINE"/>
    <property type="match status" value="2"/>
</dbReference>
<dbReference type="InterPro" id="IPR036736">
    <property type="entry name" value="ACP-like_sf"/>
</dbReference>
<dbReference type="Gene3D" id="3.40.47.10">
    <property type="match status" value="1"/>
</dbReference>
<dbReference type="CDD" id="cd19531">
    <property type="entry name" value="LCL_NRPS-like"/>
    <property type="match status" value="1"/>
</dbReference>
<dbReference type="SUPFAM" id="SSF47336">
    <property type="entry name" value="ACP-like"/>
    <property type="match status" value="2"/>
</dbReference>
<dbReference type="InterPro" id="IPR010071">
    <property type="entry name" value="AA_adenyl_dom"/>
</dbReference>
<evidence type="ECO:0000256" key="1">
    <source>
        <dbReference type="ARBA" id="ARBA00001957"/>
    </source>
</evidence>
<keyword evidence="2" id="KW-0596">Phosphopantetheine</keyword>
<dbReference type="InterPro" id="IPR020806">
    <property type="entry name" value="PKS_PP-bd"/>
</dbReference>
<dbReference type="SUPFAM" id="SSF51735">
    <property type="entry name" value="NAD(P)-binding Rossmann-fold domains"/>
    <property type="match status" value="2"/>
</dbReference>
<dbReference type="Gene3D" id="2.30.38.10">
    <property type="entry name" value="Luciferase, Domain 3"/>
    <property type="match status" value="1"/>
</dbReference>
<dbReference type="Pfam" id="PF00698">
    <property type="entry name" value="Acyl_transf_1"/>
    <property type="match status" value="1"/>
</dbReference>
<dbReference type="PROSITE" id="PS00455">
    <property type="entry name" value="AMP_BINDING"/>
    <property type="match status" value="1"/>
</dbReference>
<proteinExistence type="inferred from homology"/>
<dbReference type="SUPFAM" id="SSF55048">
    <property type="entry name" value="Probable ACP-binding domain of malonyl-CoA ACP transacylase"/>
    <property type="match status" value="1"/>
</dbReference>
<dbReference type="InterPro" id="IPR020841">
    <property type="entry name" value="PKS_Beta-ketoAc_synthase_dom"/>
</dbReference>
<accession>A0ABY9WT98</accession>
<dbReference type="InterPro" id="IPR057326">
    <property type="entry name" value="KR_dom"/>
</dbReference>
<protein>
    <submittedName>
        <fullName evidence="10">Amino acid adenylation domain-containing protein</fullName>
    </submittedName>
</protein>
<dbReference type="InterPro" id="IPR018201">
    <property type="entry name" value="Ketoacyl_synth_AS"/>
</dbReference>
<gene>
    <name evidence="10" type="ORF">F0U60_24275</name>
</gene>
<keyword evidence="3" id="KW-0597">Phosphoprotein</keyword>
<evidence type="ECO:0000256" key="4">
    <source>
        <dbReference type="ARBA" id="ARBA00022679"/>
    </source>
</evidence>
<dbReference type="InterPro" id="IPR049551">
    <property type="entry name" value="PKS_DH_C"/>
</dbReference>
<dbReference type="Pfam" id="PF22621">
    <property type="entry name" value="CurL-like_PKS_C"/>
    <property type="match status" value="1"/>
</dbReference>
<dbReference type="CDD" id="cd00833">
    <property type="entry name" value="PKS"/>
    <property type="match status" value="1"/>
</dbReference>
<dbReference type="PANTHER" id="PTHR43775:SF51">
    <property type="entry name" value="INACTIVE PHENOLPHTHIOCEROL SYNTHESIS POLYKETIDE SYNTHASE TYPE I PKS1-RELATED"/>
    <property type="match status" value="1"/>
</dbReference>
<dbReference type="InterPro" id="IPR014031">
    <property type="entry name" value="Ketoacyl_synth_C"/>
</dbReference>
<dbReference type="PROSITE" id="PS50075">
    <property type="entry name" value="CARRIER"/>
    <property type="match status" value="2"/>
</dbReference>
<feature type="region of interest" description="Disordered" evidence="7">
    <location>
        <begin position="1394"/>
        <end position="1414"/>
    </location>
</feature>
<evidence type="ECO:0000313" key="11">
    <source>
        <dbReference type="Proteomes" id="UP001611383"/>
    </source>
</evidence>
<dbReference type="CDD" id="cd02440">
    <property type="entry name" value="AdoMet_MTases"/>
    <property type="match status" value="1"/>
</dbReference>
<dbReference type="InterPro" id="IPR001242">
    <property type="entry name" value="Condensation_dom"/>
</dbReference>
<evidence type="ECO:0000313" key="10">
    <source>
        <dbReference type="EMBL" id="WNG46895.1"/>
    </source>
</evidence>
<sequence length="3291" mass="357460">MTTLGDSPHIFFSRGGVPLQMTASEPQEPVSLPLSHGQRALWFLHQSAPGSAAYNLAFSGRTRPLLDAVALRRACQSLMDRHPILRTVFVERSEGPVQEVRSGVVIPFEELDASGWSEAALESWLVERYQRPFDLARGPLLRIHLLRRGDESLFLLVVHHIVIDFPSLVELMHELGGLYAAETRGEAPPAPWTVRPYADFVHWQEERASGEEAERHWAYWKEALGGELPTLELPVDRPYPPVQSPRGDILLFELSPELSRGIKELARANGATLYNTLLSAWQVLLHRYSGQEELLVGTPASCRGRRTGFAQTLGYCVNPIVRRARLEGDPRFSEVIAQARDNAASAVPHQEYPFDVIVERLQAARTPSRPAVFQVAFVVLASQRYPQALRFTQGLPGGTIEWGDGRVMESLPFRQGVTRFELDLMMSEEGDRIFGYLLYNTDLFDDATAWRMTGHLRVLLEAVVADPSRRISSLPVLTEEERTQLLLAWNDTRQPVPEPTFLRRFEAQVRRTPDALAVSFEDVSWTYSELDSRANQLAHHLRSLGVGLGTRVGLSGERSLQMLQGLLAILKAGGSYVPLDPSFPVERLAFMVEDARLRVLLSGPALLERLGSVVEGMTVVRLDSELELVGRLPESAPEGSPGPDDVAYVLFTSGSTGRPKGVQIQHRALAHFLHAMRQEPGLEPGDVLLAVTTLSFDIAGLELLLPLTVGARVDIARREVATDGTRLAARMAAIGATVMQATPTTWRLLLEAGWKGHPRLKMLCGGEALPRELANALVSCGAGLWNLYGPTETTIWSMVHRVEEGQGSVSIGRPIANTRVYVLDPHQQPVPVGVPGELYISGDGVALGYLHRPELTAERFVPDPFHEVPHARMYRTGDRVRWRVDGRMEFLGRIDHQVKVRGFRIELGEIESVLRQHPAVRDAVAVARELSPGDQRLLAYVAMQPEAAVEESQRLRTEQVDQWRTVWSEIYREGAGTGQGSREPDFDISGWSSSYTGQPIPAEEMREWVETTAADILALKPKRVLELGFGSGMVLFRVAPSCERYVAADISAAAVENVRRGVEARGLSQVTLLQRAAEDFSGIEPGSFDLVIINSVVQYFPSAEYLRTVLAGAVSAVRPGGAVFVGDVRSLPLLEAFHTSVQLHQAAPTLSRAELLQRVRKAVAQEEELVLAPGFFLALRRELPSIGRVDITPRHGRLLNEMSRFRYQAVLRVGEVPPAAQASWTDWEEAWTPEAIRQHLEREAPEAWGLRGVRNGRLEQEVRTIQWMAASGAGTVGEWRAELEAQKPVGVDPEALWRLGESLGYSVAPGWSRHGSDGRYDVVFWRGATEPERVPPGVGAFPEGGVFANQPLLTRRTRLLGPELRAFLKERLPEYMVPSALTVLEALPLTPNGKVDRKALPEPEGLRSGRQAAVDAPRSDVEKAIGAIWREVLHLEQVGLHDNFFELGGHSLLLAQVRVRLREVLGKELPVTELFQHPSISALARHLSSVGEGKEARQPVSVPVPRRSDGAPEPIAIVGMAGRFPGARDVDEFWRNLREGVESIRFYSPEEMVALGADPALARDPSFIRAASSMEGVEQFDAGLFGYSPREAELMDPQHRLFLECAWEALEAAGYSPRTRQGASVGVFAGLAPNGYLPFAHLLGNLSSEVLPRFVAGSADFLATRVSYKLNLRGPSLTLQTACSTSLVAVHLACQSLRSGECGMALAGGVSVKVARVPGYFHQEGGIASPDGHCRAFDAQGQGTLFGNGMGLVVLKRLTDALADGDRIHAVIRGTAINNDGSAKVGFTAPSVDSQAEVVSRALAAAGVGPETIGYIEAHGTATPLGDPIEIAALRQAFGPHVRERSCALGSVKTNIGHLDAAAGIASLIKAVLALEHRQLPPSLHFQTPNPEIDFERGPFYVNTALSEWPSNGGPRRAGVSAFGFGGTNAHAVLEEAPAVTSRSSERPERPLHVLPLSARDEKALGMLVERYAEYLAKEPASLPDMCFTAGAGRTHLGQRVALVAGSHAQLRERLEAFHAGRTEAGVLSGRVREEGPPKVAFLFTGQGSQYVGMGRELYASQPVFRQTLDRCDALLRPHLERPLLSVLFPPEGEPSSLLDETGYTQPALFALEYALAELWRSWGVEPHAVLGHSVGEYVAACVAGVFSLEEGLKLIAERARLMQSLPRDGEMAAVFAEEARVVEALRPHARQVSIAAINGPTEVVISGARAAVRAVVERLRAEGVECRSLQVSHAFHSPLLEPMLGGLERAATGVSFRAPRIELISNLTGRPVTSLSAEYLRRHAREPVRFLDGLRALRESGVTVFVEIGPQPTLVGLGQRGLPELQAAWLPSLRKGRDDWQAMLETLASLYTRGVEVDWAGFDRGYSRRRVKLPTYAFQRRRYWVEPAELETRTERARVEPSVPSVLPGKRLRSAVPLFEARLEAGSEPVPAVAFAVAALEAAESVLGRAASVVEDLELHEPLTLERGPRTVQSVLTKEGSGQVSFRISSSGDDSPEAPWTLHAAGRVRAGRAGAGEARVSVAGIRARCSREHGSVWSGAGEALGELPGRSLTGADAASWLEASLQVLAAALPAHVGMADEALALTGAERIALLDRSATVRWIRAVARDDEQMPCGDLQLLDERETVVAEVSGLRLRRLGAAEVREESPALRTDWLCEVAWRRQELVPSVPVAERGVGWLLLADEGGVAERLASLLSARGEAVVRVRRGSRCEQVGPGSWTADPLRAEDLQRIVAGAFPSGGPRLRRVVYLWGLDAHEPEQAEALTCGGSLRLVQALAGGGVEARLWLVTRGAFAAEQGARVAAWQAPLIGLGRTIALEQPSLWGGLVDLEASTPSGEAESLLRVILAPGGEDQVALRGAERRVPRVVRGELRSGASWSPRADATYLVTGGLGALGSCVVRWLVERGARNLVLVGRSGAGETASRALESLRARGARVEVVRADVSRADDVSRMLEHVRQEWPPLRGVFHAAGVLDDGVLQGQDPARFQKVLAPKARGAWNLHAATRELPLEAFVLFSSGASLVGSPAQGSYAAANAFLDALAHQRRAEGLTALSIHWGPWAEVGMMTTLDALARQRWKELGVGLIPPAEGLALLGRLLAGAPAEIGVLPIDWARFAGVLGMTGPLLSELTRRPVATRSSEVRLTLRQRLETAPVKERMDVAVSSLQRVVAELLKLDGGELPEPEQGLFALGLDSLMALELRNRLQTELERTLPSTLAFSFPNIIALATHLLQELPPAVSSEAPMPVAVSAPESILDQVPAGVPESIEALSEGELADLLDAEVAAILEKRG</sequence>
<evidence type="ECO:0000256" key="7">
    <source>
        <dbReference type="SAM" id="MobiDB-lite"/>
    </source>
</evidence>
<dbReference type="Pfam" id="PF14765">
    <property type="entry name" value="PS-DH"/>
    <property type="match status" value="1"/>
</dbReference>
<dbReference type="InterPro" id="IPR009081">
    <property type="entry name" value="PP-bd_ACP"/>
</dbReference>
<dbReference type="InterPro" id="IPR041698">
    <property type="entry name" value="Methyltransf_25"/>
</dbReference>
<dbReference type="Gene3D" id="3.40.366.10">
    <property type="entry name" value="Malonyl-Coenzyme A Acyl Carrier Protein, domain 2"/>
    <property type="match status" value="1"/>
</dbReference>
<dbReference type="InterPro" id="IPR014030">
    <property type="entry name" value="Ketoacyl_synth_N"/>
</dbReference>
<dbReference type="InterPro" id="IPR050091">
    <property type="entry name" value="PKS_NRPS_Biosynth_Enz"/>
</dbReference>
<dbReference type="InterPro" id="IPR013968">
    <property type="entry name" value="PKS_KR"/>
</dbReference>
<dbReference type="NCBIfam" id="TIGR01733">
    <property type="entry name" value="AA-adenyl-dom"/>
    <property type="match status" value="1"/>
</dbReference>
<dbReference type="InterPro" id="IPR029063">
    <property type="entry name" value="SAM-dependent_MTases_sf"/>
</dbReference>
<name>A0ABY9WT98_9BACT</name>
<dbReference type="InterPro" id="IPR045851">
    <property type="entry name" value="AMP-bd_C_sf"/>
</dbReference>
<dbReference type="Gene3D" id="3.30.70.3290">
    <property type="match status" value="1"/>
</dbReference>
<evidence type="ECO:0000256" key="6">
    <source>
        <dbReference type="ARBA" id="ARBA00029443"/>
    </source>
</evidence>
<dbReference type="InterPro" id="IPR042104">
    <property type="entry name" value="PKS_dehydratase_sf"/>
</dbReference>
<dbReference type="InterPro" id="IPR016039">
    <property type="entry name" value="Thiolase-like"/>
</dbReference>
<keyword evidence="11" id="KW-1185">Reference proteome</keyword>
<dbReference type="PROSITE" id="PS00606">
    <property type="entry name" value="KS3_1"/>
    <property type="match status" value="1"/>
</dbReference>
<feature type="domain" description="Carrier" evidence="8">
    <location>
        <begin position="3160"/>
        <end position="3235"/>
    </location>
</feature>
<dbReference type="SUPFAM" id="SSF52151">
    <property type="entry name" value="FabD/lysophospholipase-like"/>
    <property type="match status" value="1"/>
</dbReference>
<dbReference type="Gene3D" id="3.30.559.10">
    <property type="entry name" value="Chloramphenicol acetyltransferase-like domain"/>
    <property type="match status" value="1"/>
</dbReference>
<dbReference type="Gene3D" id="3.30.559.30">
    <property type="entry name" value="Nonribosomal peptide synthetase, condensation domain"/>
    <property type="match status" value="1"/>
</dbReference>
<comment type="similarity">
    <text evidence="6">In the C-terminal section; belongs to the NRP synthetase family.</text>
</comment>
<feature type="compositionally biased region" description="Basic and acidic residues" evidence="7">
    <location>
        <begin position="1394"/>
        <end position="1407"/>
    </location>
</feature>
<dbReference type="InterPro" id="IPR001227">
    <property type="entry name" value="Ac_transferase_dom_sf"/>
</dbReference>
<dbReference type="InterPro" id="IPR049552">
    <property type="entry name" value="PKS_DH_N"/>
</dbReference>
<dbReference type="Pfam" id="PF00109">
    <property type="entry name" value="ketoacyl-synt"/>
    <property type="match status" value="1"/>
</dbReference>
<dbReference type="SUPFAM" id="SSF53335">
    <property type="entry name" value="S-adenosyl-L-methionine-dependent methyltransferases"/>
    <property type="match status" value="1"/>
</dbReference>
<dbReference type="Pfam" id="PF00668">
    <property type="entry name" value="Condensation"/>
    <property type="match status" value="1"/>
</dbReference>
<organism evidence="10 11">
    <name type="scientific">Archangium minus</name>
    <dbReference type="NCBI Taxonomy" id="83450"/>
    <lineage>
        <taxon>Bacteria</taxon>
        <taxon>Pseudomonadati</taxon>
        <taxon>Myxococcota</taxon>
        <taxon>Myxococcia</taxon>
        <taxon>Myxococcales</taxon>
        <taxon>Cystobacterineae</taxon>
        <taxon>Archangiaceae</taxon>
        <taxon>Archangium</taxon>
    </lineage>
</organism>
<dbReference type="Pfam" id="PF13649">
    <property type="entry name" value="Methyltransf_25"/>
    <property type="match status" value="1"/>
</dbReference>
<dbReference type="SUPFAM" id="SSF52777">
    <property type="entry name" value="CoA-dependent acyltransferases"/>
    <property type="match status" value="2"/>
</dbReference>
<dbReference type="Gene3D" id="1.10.1200.10">
    <property type="entry name" value="ACP-like"/>
    <property type="match status" value="2"/>
</dbReference>
<dbReference type="SMART" id="SM00822">
    <property type="entry name" value="PKS_KR"/>
    <property type="match status" value="1"/>
</dbReference>
<dbReference type="Gene3D" id="3.10.129.120">
    <property type="match status" value="1"/>
</dbReference>
<dbReference type="InterPro" id="IPR023213">
    <property type="entry name" value="CAT-like_dom_sf"/>
</dbReference>
<dbReference type="SUPFAM" id="SSF53901">
    <property type="entry name" value="Thiolase-like"/>
    <property type="match status" value="1"/>
</dbReference>
<dbReference type="Gene3D" id="3.40.50.980">
    <property type="match status" value="2"/>
</dbReference>
<dbReference type="Gene3D" id="3.40.50.720">
    <property type="entry name" value="NAD(P)-binding Rossmann-like Domain"/>
    <property type="match status" value="1"/>
</dbReference>
<feature type="domain" description="Carrier" evidence="8">
    <location>
        <begin position="1416"/>
        <end position="1491"/>
    </location>
</feature>
<dbReference type="CDD" id="cd08955">
    <property type="entry name" value="KR_2_FAS_SDR_x"/>
    <property type="match status" value="1"/>
</dbReference>
<dbReference type="InterPro" id="IPR016035">
    <property type="entry name" value="Acyl_Trfase/lysoPLipase"/>
</dbReference>
<dbReference type="PANTHER" id="PTHR43775">
    <property type="entry name" value="FATTY ACID SYNTHASE"/>
    <property type="match status" value="1"/>
</dbReference>
<dbReference type="SMART" id="SM00823">
    <property type="entry name" value="PKS_PP"/>
    <property type="match status" value="2"/>
</dbReference>
<keyword evidence="5" id="KW-0677">Repeat</keyword>
<dbReference type="Gene3D" id="3.40.50.150">
    <property type="entry name" value="Vaccinia Virus protein VP39"/>
    <property type="match status" value="1"/>
</dbReference>
<dbReference type="InterPro" id="IPR016036">
    <property type="entry name" value="Malonyl_transacylase_ACP-bd"/>
</dbReference>
<dbReference type="CDD" id="cd12116">
    <property type="entry name" value="A_NRPS_Ta1_like"/>
    <property type="match status" value="1"/>
</dbReference>
<dbReference type="PROSITE" id="PS52004">
    <property type="entry name" value="KS3_2"/>
    <property type="match status" value="1"/>
</dbReference>
<dbReference type="SMART" id="SM00825">
    <property type="entry name" value="PKS_KS"/>
    <property type="match status" value="1"/>
</dbReference>
<dbReference type="Pfam" id="PF08659">
    <property type="entry name" value="KR"/>
    <property type="match status" value="1"/>
</dbReference>
<evidence type="ECO:0000256" key="5">
    <source>
        <dbReference type="ARBA" id="ARBA00022737"/>
    </source>
</evidence>
<dbReference type="InterPro" id="IPR036291">
    <property type="entry name" value="NAD(P)-bd_dom_sf"/>
</dbReference>
<dbReference type="InterPro" id="IPR020845">
    <property type="entry name" value="AMP-binding_CS"/>
</dbReference>
<feature type="domain" description="Ketosynthase family 3 (KS3)" evidence="9">
    <location>
        <begin position="1512"/>
        <end position="1936"/>
    </location>
</feature>
<dbReference type="Gene3D" id="3.30.300.30">
    <property type="match status" value="2"/>
</dbReference>
<dbReference type="SUPFAM" id="SSF56801">
    <property type="entry name" value="Acetyl-CoA synthetase-like"/>
    <property type="match status" value="1"/>
</dbReference>
<dbReference type="Gene3D" id="3.10.129.110">
    <property type="entry name" value="Polyketide synthase dehydratase"/>
    <property type="match status" value="1"/>
</dbReference>
<dbReference type="InterPro" id="IPR014043">
    <property type="entry name" value="Acyl_transferase_dom"/>
</dbReference>
<comment type="cofactor">
    <cofactor evidence="1">
        <name>pantetheine 4'-phosphate</name>
        <dbReference type="ChEBI" id="CHEBI:47942"/>
    </cofactor>
</comment>
<evidence type="ECO:0000256" key="3">
    <source>
        <dbReference type="ARBA" id="ARBA00022553"/>
    </source>
</evidence>
<dbReference type="InterPro" id="IPR000873">
    <property type="entry name" value="AMP-dep_synth/lig_dom"/>
</dbReference>
<dbReference type="SMART" id="SM00826">
    <property type="entry name" value="PKS_DH"/>
    <property type="match status" value="1"/>
</dbReference>
<evidence type="ECO:0000256" key="2">
    <source>
        <dbReference type="ARBA" id="ARBA00022450"/>
    </source>
</evidence>
<dbReference type="Pfam" id="PF02801">
    <property type="entry name" value="Ketoacyl-synt_C"/>
    <property type="match status" value="1"/>
</dbReference>
<dbReference type="InterPro" id="IPR020807">
    <property type="entry name" value="PKS_DH"/>
</dbReference>
<reference evidence="10 11" key="1">
    <citation type="submission" date="2019-08" db="EMBL/GenBank/DDBJ databases">
        <title>Archangium and Cystobacter genomes.</title>
        <authorList>
            <person name="Chen I.-C.K."/>
            <person name="Wielgoss S."/>
        </authorList>
    </citation>
    <scope>NUCLEOTIDE SEQUENCE [LARGE SCALE GENOMIC DNA]</scope>
    <source>
        <strain evidence="10 11">Cbm 6</strain>
    </source>
</reference>